<dbReference type="AlphaFoldDB" id="A0A1F8H7V0"/>
<comment type="caution">
    <text evidence="8">Lacks conserved residue(s) required for the propagation of feature annotation.</text>
</comment>
<feature type="binding site" evidence="8">
    <location>
        <position position="167"/>
    </location>
    <ligand>
        <name>ATP</name>
        <dbReference type="ChEBI" id="CHEBI:30616"/>
    </ligand>
</feature>
<dbReference type="HAMAP" id="MF_00377">
    <property type="entry name" value="DnaA_bact"/>
    <property type="match status" value="1"/>
</dbReference>
<dbReference type="SMART" id="SM00760">
    <property type="entry name" value="Bac_DnaA_C"/>
    <property type="match status" value="1"/>
</dbReference>
<feature type="binding site" evidence="8">
    <location>
        <position position="163"/>
    </location>
    <ligand>
        <name>ATP</name>
        <dbReference type="ChEBI" id="CHEBI:30616"/>
    </ligand>
</feature>
<dbReference type="GO" id="GO:0006270">
    <property type="term" value="P:DNA replication initiation"/>
    <property type="evidence" value="ECO:0007669"/>
    <property type="project" value="UniProtKB-UniRule"/>
</dbReference>
<dbReference type="InterPro" id="IPR020591">
    <property type="entry name" value="Chromosome_initiator_DnaA-like"/>
</dbReference>
<evidence type="ECO:0000256" key="11">
    <source>
        <dbReference type="RuleBase" id="RU004227"/>
    </source>
</evidence>
<evidence type="ECO:0000256" key="10">
    <source>
        <dbReference type="RuleBase" id="RU000577"/>
    </source>
</evidence>
<dbReference type="NCBIfam" id="TIGR00362">
    <property type="entry name" value="DnaA"/>
    <property type="match status" value="1"/>
</dbReference>
<dbReference type="SUPFAM" id="SSF48295">
    <property type="entry name" value="TrpR-like"/>
    <property type="match status" value="1"/>
</dbReference>
<dbReference type="InterPro" id="IPR001957">
    <property type="entry name" value="Chromosome_initiator_DnaA"/>
</dbReference>
<dbReference type="SMART" id="SM00382">
    <property type="entry name" value="AAA"/>
    <property type="match status" value="1"/>
</dbReference>
<dbReference type="GO" id="GO:0005886">
    <property type="term" value="C:plasma membrane"/>
    <property type="evidence" value="ECO:0007669"/>
    <property type="project" value="TreeGrafter"/>
</dbReference>
<dbReference type="Proteomes" id="UP000178155">
    <property type="component" value="Unassembled WGS sequence"/>
</dbReference>
<protein>
    <recommendedName>
        <fullName evidence="8 9">Chromosomal replication initiator protein DnaA</fullName>
    </recommendedName>
</protein>
<sequence>MLATDSKTLWDTTLSHIELGVSKANFITWFKNTAIHKLDGGVVYLTVPNPFVRDWLQNKYHSLILKILRENLEGVRCVEYVINKHSVERATTDRPASASVSMSGQLDLGDNMYINREDNLNPKYTFDSFVVGAFNELAYAASQAVIKNPGISYNPLFIYGGTGLGKTHLIQSVGNHFKRLDKNKKVYYLSSEKFVVEYTDAVRSGKANIFKDKYRKYDVLIMDDIQFLAGKDKSQEEVFHLFNTLYDNNKQIIFSSDKPPKQISGIEDRLKSRFEGGMIADISIPDYESRLSILKAKARDSEINPPEEILEYVASVIQSNIRELEGILNLVIVQSQLKKRDLGVTELKLLIKNSLKPQKTVSINEVIKTIANFYNIDERELYQKTRKKEVVKPRQVVMYILREDFNTSYPYIGQKLGGRDHTTVIHAYEKIKGDLTRDNLLSQEVEQIKTLLYGGV</sequence>
<feature type="region of interest" description="Domain I, interacts with DnaA modulators" evidence="8">
    <location>
        <begin position="1"/>
        <end position="91"/>
    </location>
</feature>
<reference evidence="14 15" key="1">
    <citation type="journal article" date="2016" name="Nat. Commun.">
        <title>Thousands of microbial genomes shed light on interconnected biogeochemical processes in an aquifer system.</title>
        <authorList>
            <person name="Anantharaman K."/>
            <person name="Brown C.T."/>
            <person name="Hug L.A."/>
            <person name="Sharon I."/>
            <person name="Castelle C.J."/>
            <person name="Probst A.J."/>
            <person name="Thomas B.C."/>
            <person name="Singh A."/>
            <person name="Wilkins M.J."/>
            <person name="Karaoz U."/>
            <person name="Brodie E.L."/>
            <person name="Williams K.H."/>
            <person name="Hubbard S.S."/>
            <person name="Banfield J.F."/>
        </authorList>
    </citation>
    <scope>NUCLEOTIDE SEQUENCE [LARGE SCALE GENOMIC DNA]</scope>
</reference>
<accession>A0A1F8H7V0</accession>
<name>A0A1F8H7V0_9BACT</name>
<evidence type="ECO:0000256" key="4">
    <source>
        <dbReference type="ARBA" id="ARBA00022741"/>
    </source>
</evidence>
<evidence type="ECO:0000256" key="2">
    <source>
        <dbReference type="ARBA" id="ARBA00022490"/>
    </source>
</evidence>
<dbReference type="PROSITE" id="PS01008">
    <property type="entry name" value="DNAA"/>
    <property type="match status" value="1"/>
</dbReference>
<dbReference type="GO" id="GO:0005737">
    <property type="term" value="C:cytoplasm"/>
    <property type="evidence" value="ECO:0007669"/>
    <property type="project" value="UniProtKB-SubCell"/>
</dbReference>
<evidence type="ECO:0000256" key="5">
    <source>
        <dbReference type="ARBA" id="ARBA00022840"/>
    </source>
</evidence>
<dbReference type="CDD" id="cd00009">
    <property type="entry name" value="AAA"/>
    <property type="match status" value="1"/>
</dbReference>
<keyword evidence="2 8" id="KW-0963">Cytoplasm</keyword>
<comment type="domain">
    <text evidence="8">Domain I is involved in oligomerization and binding regulators, domain II is flexibile and of varying length in different bacteria, domain III forms the AAA+ region, while domain IV binds dsDNA.</text>
</comment>
<dbReference type="FunFam" id="3.40.50.300:FF:000668">
    <property type="entry name" value="Chromosomal replication initiator protein DnaA"/>
    <property type="match status" value="1"/>
</dbReference>
<dbReference type="Gene3D" id="1.10.8.60">
    <property type="match status" value="1"/>
</dbReference>
<evidence type="ECO:0000313" key="15">
    <source>
        <dbReference type="Proteomes" id="UP000178155"/>
    </source>
</evidence>
<dbReference type="GO" id="GO:0006275">
    <property type="term" value="P:regulation of DNA replication"/>
    <property type="evidence" value="ECO:0007669"/>
    <property type="project" value="UniProtKB-UniRule"/>
</dbReference>
<evidence type="ECO:0000256" key="7">
    <source>
        <dbReference type="ARBA" id="ARBA00023125"/>
    </source>
</evidence>
<keyword evidence="4 8" id="KW-0547">Nucleotide-binding</keyword>
<evidence type="ECO:0000259" key="12">
    <source>
        <dbReference type="SMART" id="SM00382"/>
    </source>
</evidence>
<keyword evidence="3 8" id="KW-0235">DNA replication</keyword>
<dbReference type="Gene3D" id="3.30.300.180">
    <property type="match status" value="1"/>
</dbReference>
<dbReference type="PANTHER" id="PTHR30050:SF2">
    <property type="entry name" value="CHROMOSOMAL REPLICATION INITIATOR PROTEIN DNAA"/>
    <property type="match status" value="1"/>
</dbReference>
<dbReference type="Gene3D" id="1.10.1750.10">
    <property type="match status" value="1"/>
</dbReference>
<comment type="function">
    <text evidence="8 10">Plays an essential role in the initiation and regulation of chromosomal replication. ATP-DnaA binds to the origin of replication (oriC) to initiate formation of the DNA replication initiation complex once per cell cycle. Binds the DnaA box (a 9 base pair repeat at the origin) and separates the double-stranded (ds)DNA. Forms a right-handed helical filament on oriC DNA; dsDNA binds to the exterior of the filament while single-stranded (ss)DNA is stabiized in the filament's interior. The ATP-DnaA-oriC complex binds and stabilizes one strand of the AT-rich DNA unwinding element (DUE), permitting loading of DNA polymerase. After initiation quickly degrades to an ADP-DnaA complex that is not apt for DNA replication. Binds acidic phospholipids.</text>
</comment>
<dbReference type="SUPFAM" id="SSF52540">
    <property type="entry name" value="P-loop containing nucleoside triphosphate hydrolases"/>
    <property type="match status" value="1"/>
</dbReference>
<dbReference type="EMBL" id="MGKW01000025">
    <property type="protein sequence ID" value="OGN33692.1"/>
    <property type="molecule type" value="Genomic_DNA"/>
</dbReference>
<dbReference type="Gene3D" id="3.40.50.300">
    <property type="entry name" value="P-loop containing nucleotide triphosphate hydrolases"/>
    <property type="match status" value="1"/>
</dbReference>
<dbReference type="InterPro" id="IPR010921">
    <property type="entry name" value="Trp_repressor/repl_initiator"/>
</dbReference>
<evidence type="ECO:0000256" key="3">
    <source>
        <dbReference type="ARBA" id="ARBA00022705"/>
    </source>
</evidence>
<dbReference type="Pfam" id="PF00308">
    <property type="entry name" value="Bac_DnaA"/>
    <property type="match status" value="1"/>
</dbReference>
<comment type="subunit">
    <text evidence="8">Oligomerizes as a right-handed, spiral filament on DNA at oriC.</text>
</comment>
<comment type="caution">
    <text evidence="14">The sequence shown here is derived from an EMBL/GenBank/DDBJ whole genome shotgun (WGS) entry which is preliminary data.</text>
</comment>
<keyword evidence="5 8" id="KW-0067">ATP-binding</keyword>
<dbReference type="InterPro" id="IPR038454">
    <property type="entry name" value="DnaA_N_sf"/>
</dbReference>
<dbReference type="PANTHER" id="PTHR30050">
    <property type="entry name" value="CHROMOSOMAL REPLICATION INITIATOR PROTEIN DNAA"/>
    <property type="match status" value="1"/>
</dbReference>
<evidence type="ECO:0000313" key="14">
    <source>
        <dbReference type="EMBL" id="OGN33692.1"/>
    </source>
</evidence>
<dbReference type="InterPro" id="IPR027417">
    <property type="entry name" value="P-loop_NTPase"/>
</dbReference>
<dbReference type="GO" id="GO:0005524">
    <property type="term" value="F:ATP binding"/>
    <property type="evidence" value="ECO:0007669"/>
    <property type="project" value="UniProtKB-UniRule"/>
</dbReference>
<dbReference type="CDD" id="cd06571">
    <property type="entry name" value="Bac_DnaA_C"/>
    <property type="match status" value="1"/>
</dbReference>
<gene>
    <name evidence="8" type="primary">dnaA</name>
    <name evidence="14" type="ORF">A3I39_00925</name>
</gene>
<dbReference type="Pfam" id="PF11638">
    <property type="entry name" value="DnaA_N"/>
    <property type="match status" value="1"/>
</dbReference>
<evidence type="ECO:0000256" key="8">
    <source>
        <dbReference type="HAMAP-Rule" id="MF_00377"/>
    </source>
</evidence>
<dbReference type="PRINTS" id="PR00051">
    <property type="entry name" value="DNAA"/>
</dbReference>
<evidence type="ECO:0000259" key="13">
    <source>
        <dbReference type="SMART" id="SM00760"/>
    </source>
</evidence>
<dbReference type="GO" id="GO:0003688">
    <property type="term" value="F:DNA replication origin binding"/>
    <property type="evidence" value="ECO:0007669"/>
    <property type="project" value="UniProtKB-UniRule"/>
</dbReference>
<comment type="subcellular location">
    <subcellularLocation>
        <location evidence="8">Cytoplasm</location>
    </subcellularLocation>
</comment>
<feature type="region of interest" description="Domain IV, binds dsDNA" evidence="8">
    <location>
        <begin position="336"/>
        <end position="456"/>
    </location>
</feature>
<dbReference type="InterPro" id="IPR003593">
    <property type="entry name" value="AAA+_ATPase"/>
</dbReference>
<feature type="domain" description="Chromosomal replication initiator DnaA C-terminal" evidence="13">
    <location>
        <begin position="362"/>
        <end position="431"/>
    </location>
</feature>
<feature type="binding site" evidence="8">
    <location>
        <position position="165"/>
    </location>
    <ligand>
        <name>ATP</name>
        <dbReference type="ChEBI" id="CHEBI:30616"/>
    </ligand>
</feature>
<evidence type="ECO:0000256" key="6">
    <source>
        <dbReference type="ARBA" id="ARBA00023121"/>
    </source>
</evidence>
<keyword evidence="6 8" id="KW-0446">Lipid-binding</keyword>
<evidence type="ECO:0000256" key="9">
    <source>
        <dbReference type="NCBIfam" id="TIGR00362"/>
    </source>
</evidence>
<feature type="domain" description="AAA+ ATPase" evidence="12">
    <location>
        <begin position="152"/>
        <end position="286"/>
    </location>
</feature>
<keyword evidence="7 8" id="KW-0238">DNA-binding</keyword>
<dbReference type="Pfam" id="PF08299">
    <property type="entry name" value="Bac_DnaA_C"/>
    <property type="match status" value="1"/>
</dbReference>
<evidence type="ECO:0000256" key="1">
    <source>
        <dbReference type="ARBA" id="ARBA00006583"/>
    </source>
</evidence>
<dbReference type="InterPro" id="IPR013159">
    <property type="entry name" value="DnaA_C"/>
</dbReference>
<organism evidence="14 15">
    <name type="scientific">Candidatus Yanofskybacteria bacterium RIFCSPLOWO2_02_FULL_47_9b</name>
    <dbReference type="NCBI Taxonomy" id="1802708"/>
    <lineage>
        <taxon>Bacteria</taxon>
        <taxon>Candidatus Yanofskyibacteriota</taxon>
    </lineage>
</organism>
<dbReference type="InterPro" id="IPR018312">
    <property type="entry name" value="Chromosome_initiator_DnaA_CS"/>
</dbReference>
<feature type="binding site" evidence="8">
    <location>
        <position position="166"/>
    </location>
    <ligand>
        <name>ATP</name>
        <dbReference type="ChEBI" id="CHEBI:30616"/>
    </ligand>
</feature>
<dbReference type="InterPro" id="IPR024633">
    <property type="entry name" value="DnaA_N_dom"/>
</dbReference>
<comment type="similarity">
    <text evidence="1 8 11">Belongs to the DnaA family.</text>
</comment>
<feature type="region of interest" description="Domain III, AAA+ region" evidence="8">
    <location>
        <begin position="119"/>
        <end position="335"/>
    </location>
</feature>
<dbReference type="GO" id="GO:0008289">
    <property type="term" value="F:lipid binding"/>
    <property type="evidence" value="ECO:0007669"/>
    <property type="project" value="UniProtKB-KW"/>
</dbReference>
<dbReference type="InterPro" id="IPR013317">
    <property type="entry name" value="DnaA_dom"/>
</dbReference>
<proteinExistence type="inferred from homology"/>